<protein>
    <submittedName>
        <fullName evidence="2">Uncharacterized protein</fullName>
    </submittedName>
</protein>
<comment type="caution">
    <text evidence="2">The sequence shown here is derived from an EMBL/GenBank/DDBJ whole genome shotgun (WGS) entry which is preliminary data.</text>
</comment>
<feature type="region of interest" description="Disordered" evidence="1">
    <location>
        <begin position="97"/>
        <end position="128"/>
    </location>
</feature>
<sequence length="347" mass="37355">MRGREVGLDPTAFAKAGTEAATAHEGGHGRASHPFSPSPVQNREKDVVSAALEKVSIAWALGDRGAQLENTCSGIQKMPRDLGSAPELPDVLGQGMKSKEGAFSGGAKIETKRSGGGGEVRSPPTDIGPAAVRNVSVGGLESQDIGTPSATSMHDEPYGALDFKSYEQEFFGKLSCSSRGCLRGTLVTEEGNAQYSHIKLKLGLIVIIVCLSAVVARQAMKANMLGLDAFSMTSVLVSTNNFPIKWLESWWKKGAWIRGKSSSCFSTYERRFLGKFHRILVAIVRRRDLPVVQNCGVLYQPIVDDFQSQNSPGNHAHCAANDNLFLTFDLSNFIGDFFVMLTGGVQE</sequence>
<organism evidence="2 3">
    <name type="scientific">Canavalia gladiata</name>
    <name type="common">Sword bean</name>
    <name type="synonym">Dolichos gladiatus</name>
    <dbReference type="NCBI Taxonomy" id="3824"/>
    <lineage>
        <taxon>Eukaryota</taxon>
        <taxon>Viridiplantae</taxon>
        <taxon>Streptophyta</taxon>
        <taxon>Embryophyta</taxon>
        <taxon>Tracheophyta</taxon>
        <taxon>Spermatophyta</taxon>
        <taxon>Magnoliopsida</taxon>
        <taxon>eudicotyledons</taxon>
        <taxon>Gunneridae</taxon>
        <taxon>Pentapetalae</taxon>
        <taxon>rosids</taxon>
        <taxon>fabids</taxon>
        <taxon>Fabales</taxon>
        <taxon>Fabaceae</taxon>
        <taxon>Papilionoideae</taxon>
        <taxon>50 kb inversion clade</taxon>
        <taxon>NPAAA clade</taxon>
        <taxon>indigoferoid/millettioid clade</taxon>
        <taxon>Phaseoleae</taxon>
        <taxon>Canavalia</taxon>
    </lineage>
</organism>
<feature type="region of interest" description="Disordered" evidence="1">
    <location>
        <begin position="1"/>
        <end position="41"/>
    </location>
</feature>
<proteinExistence type="predicted"/>
<name>A0AAN9LM76_CANGL</name>
<accession>A0AAN9LM76</accession>
<evidence type="ECO:0000256" key="1">
    <source>
        <dbReference type="SAM" id="MobiDB-lite"/>
    </source>
</evidence>
<gene>
    <name evidence="2" type="ORF">VNO77_19133</name>
</gene>
<dbReference type="AlphaFoldDB" id="A0AAN9LM76"/>
<reference evidence="2 3" key="1">
    <citation type="submission" date="2024-01" db="EMBL/GenBank/DDBJ databases">
        <title>The genomes of 5 underutilized Papilionoideae crops provide insights into root nodulation and disease resistanc.</title>
        <authorList>
            <person name="Jiang F."/>
        </authorList>
    </citation>
    <scope>NUCLEOTIDE SEQUENCE [LARGE SCALE GENOMIC DNA]</scope>
    <source>
        <strain evidence="2">LVBAO_FW01</strain>
        <tissue evidence="2">Leaves</tissue>
    </source>
</reference>
<evidence type="ECO:0000313" key="3">
    <source>
        <dbReference type="Proteomes" id="UP001367508"/>
    </source>
</evidence>
<dbReference type="EMBL" id="JAYMYQ010000004">
    <property type="protein sequence ID" value="KAK7338521.1"/>
    <property type="molecule type" value="Genomic_DNA"/>
</dbReference>
<evidence type="ECO:0000313" key="2">
    <source>
        <dbReference type="EMBL" id="KAK7338521.1"/>
    </source>
</evidence>
<keyword evidence="3" id="KW-1185">Reference proteome</keyword>
<dbReference type="Proteomes" id="UP001367508">
    <property type="component" value="Unassembled WGS sequence"/>
</dbReference>